<evidence type="ECO:0000313" key="2">
    <source>
        <dbReference type="Proteomes" id="UP000677803"/>
    </source>
</evidence>
<proteinExistence type="predicted"/>
<organism evidence="1 2">
    <name type="scientific">Menidia menidia</name>
    <name type="common">Atlantic silverside</name>
    <dbReference type="NCBI Taxonomy" id="238744"/>
    <lineage>
        <taxon>Eukaryota</taxon>
        <taxon>Metazoa</taxon>
        <taxon>Chordata</taxon>
        <taxon>Craniata</taxon>
        <taxon>Vertebrata</taxon>
        <taxon>Euteleostomi</taxon>
        <taxon>Actinopterygii</taxon>
        <taxon>Neopterygii</taxon>
        <taxon>Teleostei</taxon>
        <taxon>Neoteleostei</taxon>
        <taxon>Acanthomorphata</taxon>
        <taxon>Ovalentaria</taxon>
        <taxon>Atherinomorphae</taxon>
        <taxon>Atheriniformes</taxon>
        <taxon>Atherinopsidae</taxon>
        <taxon>Menidiinae</taxon>
        <taxon>Menidia</taxon>
    </lineage>
</organism>
<gene>
    <name evidence="1" type="ORF">MMEN_LOCUS6639</name>
</gene>
<dbReference type="OrthoDB" id="8869766at2759"/>
<evidence type="ECO:0000313" key="1">
    <source>
        <dbReference type="EMBL" id="CAG5895405.1"/>
    </source>
</evidence>
<dbReference type="SUPFAM" id="SSF110296">
    <property type="entry name" value="Oligoxyloglucan reducing end-specific cellobiohydrolase"/>
    <property type="match status" value="1"/>
</dbReference>
<dbReference type="EMBL" id="CAJRST010006446">
    <property type="protein sequence ID" value="CAG5895405.1"/>
    <property type="molecule type" value="Genomic_DNA"/>
</dbReference>
<accession>A0A8S4AT88</accession>
<dbReference type="Proteomes" id="UP000677803">
    <property type="component" value="Unassembled WGS sequence"/>
</dbReference>
<dbReference type="PANTHER" id="PTHR12106:SF10">
    <property type="entry name" value="VPS10 DOMAIN-CONTAINING RECEPTOR SORCS3"/>
    <property type="match status" value="1"/>
</dbReference>
<dbReference type="GO" id="GO:0016020">
    <property type="term" value="C:membrane"/>
    <property type="evidence" value="ECO:0007669"/>
    <property type="project" value="TreeGrafter"/>
</dbReference>
<sequence length="101" mass="10980">MSVQIFEEEHNIWFLDRGGALVAVKQPSVPTRHLWSSGARLGPGPTHCLLLLGSDTSETGMLSDRLSFDEGVQWSQHSFSAVPLFVDGVLVEAGADNQIMT</sequence>
<comment type="caution">
    <text evidence="1">The sequence shown here is derived from an EMBL/GenBank/DDBJ whole genome shotgun (WGS) entry which is preliminary data.</text>
</comment>
<dbReference type="InterPro" id="IPR050310">
    <property type="entry name" value="VPS10-sortilin"/>
</dbReference>
<keyword evidence="2" id="KW-1185">Reference proteome</keyword>
<dbReference type="AlphaFoldDB" id="A0A8S4AT88"/>
<dbReference type="PANTHER" id="PTHR12106">
    <property type="entry name" value="SORTILIN RELATED"/>
    <property type="match status" value="1"/>
</dbReference>
<protein>
    <submittedName>
        <fullName evidence="1">(Atlantic silverside) hypothetical protein</fullName>
    </submittedName>
</protein>
<name>A0A8S4AT88_9TELE</name>
<reference evidence="1" key="1">
    <citation type="submission" date="2021-05" db="EMBL/GenBank/DDBJ databases">
        <authorList>
            <person name="Tigano A."/>
        </authorList>
    </citation>
    <scope>NUCLEOTIDE SEQUENCE</scope>
</reference>